<dbReference type="SUPFAM" id="SSF53901">
    <property type="entry name" value="Thiolase-like"/>
    <property type="match status" value="1"/>
</dbReference>
<organism evidence="1 2">
    <name type="scientific">Pyxidicoccus parkwayensis</name>
    <dbReference type="NCBI Taxonomy" id="2813578"/>
    <lineage>
        <taxon>Bacteria</taxon>
        <taxon>Pseudomonadati</taxon>
        <taxon>Myxococcota</taxon>
        <taxon>Myxococcia</taxon>
        <taxon>Myxococcales</taxon>
        <taxon>Cystobacterineae</taxon>
        <taxon>Myxococcaceae</taxon>
        <taxon>Pyxidicoccus</taxon>
    </lineage>
</organism>
<evidence type="ECO:0008006" key="3">
    <source>
        <dbReference type="Google" id="ProtNLM"/>
    </source>
</evidence>
<evidence type="ECO:0000313" key="2">
    <source>
        <dbReference type="Proteomes" id="UP000662747"/>
    </source>
</evidence>
<dbReference type="InterPro" id="IPR016039">
    <property type="entry name" value="Thiolase-like"/>
</dbReference>
<sequence>MLTITGLGMVTAVGHGAMGTLAALRADVSRPRALHAFRVEDGEGGATVVAGHPVTAYADGFCAPGAWVRLALGAFADMVHRASLPSSPDFWNRTGLTLLGPAADAERFPELLAAIPDAWERLYARPVAHVLGVPLSEGNLRVLGQGHCALAEALKHAEADVAAHRVDRVVVLAADSYLDGESLEWLQDKGRLQSATHSSGTQPGEAGTALLLEADTVARARGAERGGRVRAVATEEASTEDVMPEALGRALAEVARRVLPREKPFRGDVLLDLNGEDWKGKAWGSAQMYLTREHLDFERCRLTVPAECLGEVGAASAPLAVGVAVGAFLQGHNPEGEALVLSLSDSGRVAAVHLESA</sequence>
<protein>
    <recommendedName>
        <fullName evidence="3">Beta-ketoacyl synthase</fullName>
    </recommendedName>
</protein>
<name>A0ABX7NUY6_9BACT</name>
<dbReference type="RefSeq" id="WP_206723850.1">
    <property type="nucleotide sequence ID" value="NZ_CP071090.1"/>
</dbReference>
<proteinExistence type="predicted"/>
<reference evidence="1 2" key="1">
    <citation type="submission" date="2021-02" db="EMBL/GenBank/DDBJ databases">
        <title>De Novo genome assembly of isolated myxobacteria.</title>
        <authorList>
            <person name="Stevens D.C."/>
        </authorList>
    </citation>
    <scope>NUCLEOTIDE SEQUENCE [LARGE SCALE GENOMIC DNA]</scope>
    <source>
        <strain evidence="2">SCPEA02</strain>
    </source>
</reference>
<gene>
    <name evidence="1" type="ORF">JY651_45320</name>
</gene>
<dbReference type="Gene3D" id="3.40.47.10">
    <property type="match status" value="1"/>
</dbReference>
<dbReference type="EMBL" id="CP071090">
    <property type="protein sequence ID" value="QSQ22273.1"/>
    <property type="molecule type" value="Genomic_DNA"/>
</dbReference>
<keyword evidence="2" id="KW-1185">Reference proteome</keyword>
<accession>A0ABX7NUY6</accession>
<evidence type="ECO:0000313" key="1">
    <source>
        <dbReference type="EMBL" id="QSQ22273.1"/>
    </source>
</evidence>
<dbReference type="Proteomes" id="UP000662747">
    <property type="component" value="Chromosome"/>
</dbReference>